<name>A0A368KUZ4_9BACT</name>
<sequence length="141" mass="16477">MLKQVLYSSVANPDVTQRDVYEIIRASHNYNSKSGITGGLVYLDGYFFQLLEGLPREVDASMQRIQRDWRHHDIVIRREQRVVSPVFADDWMALRCEMHIPSKVFQEHRYEPGMPADQFSADDLFAFLVACFENELHPQMV</sequence>
<gene>
    <name evidence="2" type="ORF">DTL42_03405</name>
</gene>
<dbReference type="InterPro" id="IPR036046">
    <property type="entry name" value="Acylphosphatase-like_dom_sf"/>
</dbReference>
<protein>
    <recommendedName>
        <fullName evidence="1">BLUF domain-containing protein</fullName>
    </recommendedName>
</protein>
<comment type="caution">
    <text evidence="2">The sequence shown here is derived from an EMBL/GenBank/DDBJ whole genome shotgun (WGS) entry which is preliminary data.</text>
</comment>
<organism evidence="2 3">
    <name type="scientific">Bremerella cremea</name>
    <dbReference type="NCBI Taxonomy" id="1031537"/>
    <lineage>
        <taxon>Bacteria</taxon>
        <taxon>Pseudomonadati</taxon>
        <taxon>Planctomycetota</taxon>
        <taxon>Planctomycetia</taxon>
        <taxon>Pirellulales</taxon>
        <taxon>Pirellulaceae</taxon>
        <taxon>Bremerella</taxon>
    </lineage>
</organism>
<dbReference type="InterPro" id="IPR007024">
    <property type="entry name" value="BLUF_domain"/>
</dbReference>
<dbReference type="SMART" id="SM01034">
    <property type="entry name" value="BLUF"/>
    <property type="match status" value="1"/>
</dbReference>
<accession>A0A368KUZ4</accession>
<dbReference type="OrthoDB" id="196105at2"/>
<dbReference type="PROSITE" id="PS50925">
    <property type="entry name" value="BLUF"/>
    <property type="match status" value="1"/>
</dbReference>
<dbReference type="Pfam" id="PF04940">
    <property type="entry name" value="BLUF"/>
    <property type="match status" value="1"/>
</dbReference>
<dbReference type="GO" id="GO:0009882">
    <property type="term" value="F:blue light photoreceptor activity"/>
    <property type="evidence" value="ECO:0007669"/>
    <property type="project" value="InterPro"/>
</dbReference>
<reference evidence="2 3" key="1">
    <citation type="submission" date="2018-07" db="EMBL/GenBank/DDBJ databases">
        <title>Comparative genomes isolates from brazilian mangrove.</title>
        <authorList>
            <person name="De Araujo J.E."/>
            <person name="Taketani R.G."/>
            <person name="Silva M.C.P."/>
            <person name="Lourenco M.V."/>
            <person name="Oliveira V.M."/>
            <person name="Andreote F.D."/>
        </authorList>
    </citation>
    <scope>NUCLEOTIDE SEQUENCE [LARGE SCALE GENOMIC DNA]</scope>
    <source>
        <strain evidence="2 3">HEX PRIS-MGV</strain>
    </source>
</reference>
<evidence type="ECO:0000313" key="3">
    <source>
        <dbReference type="Proteomes" id="UP000253562"/>
    </source>
</evidence>
<dbReference type="AlphaFoldDB" id="A0A368KUZ4"/>
<proteinExistence type="predicted"/>
<evidence type="ECO:0000259" key="1">
    <source>
        <dbReference type="PROSITE" id="PS50925"/>
    </source>
</evidence>
<dbReference type="Proteomes" id="UP000253562">
    <property type="component" value="Unassembled WGS sequence"/>
</dbReference>
<feature type="domain" description="BLUF" evidence="1">
    <location>
        <begin position="2"/>
        <end position="94"/>
    </location>
</feature>
<dbReference type="SUPFAM" id="SSF54975">
    <property type="entry name" value="Acylphosphatase/BLUF domain-like"/>
    <property type="match status" value="1"/>
</dbReference>
<evidence type="ECO:0000313" key="2">
    <source>
        <dbReference type="EMBL" id="RCS54208.1"/>
    </source>
</evidence>
<dbReference type="RefSeq" id="WP_114367274.1">
    <property type="nucleotide sequence ID" value="NZ_QPEX01000010.1"/>
</dbReference>
<dbReference type="GO" id="GO:0071949">
    <property type="term" value="F:FAD binding"/>
    <property type="evidence" value="ECO:0007669"/>
    <property type="project" value="InterPro"/>
</dbReference>
<dbReference type="Gene3D" id="3.30.70.100">
    <property type="match status" value="1"/>
</dbReference>
<dbReference type="EMBL" id="QPEX01000010">
    <property type="protein sequence ID" value="RCS54208.1"/>
    <property type="molecule type" value="Genomic_DNA"/>
</dbReference>